<organism evidence="2 3">
    <name type="scientific">Amycolatopsis acididurans</name>
    <dbReference type="NCBI Taxonomy" id="2724524"/>
    <lineage>
        <taxon>Bacteria</taxon>
        <taxon>Bacillati</taxon>
        <taxon>Actinomycetota</taxon>
        <taxon>Actinomycetes</taxon>
        <taxon>Pseudonocardiales</taxon>
        <taxon>Pseudonocardiaceae</taxon>
        <taxon>Amycolatopsis</taxon>
    </lineage>
</organism>
<dbReference type="Proteomes" id="UP000715441">
    <property type="component" value="Unassembled WGS sequence"/>
</dbReference>
<dbReference type="InterPro" id="IPR021125">
    <property type="entry name" value="DUF2127"/>
</dbReference>
<feature type="transmembrane region" description="Helical" evidence="1">
    <location>
        <begin position="224"/>
        <end position="244"/>
    </location>
</feature>
<dbReference type="Pfam" id="PF09900">
    <property type="entry name" value="DUF2127"/>
    <property type="match status" value="1"/>
</dbReference>
<dbReference type="EMBL" id="JAAXLS010000009">
    <property type="protein sequence ID" value="NKQ54423.1"/>
    <property type="molecule type" value="Genomic_DNA"/>
</dbReference>
<keyword evidence="1" id="KW-0812">Transmembrane</keyword>
<proteinExistence type="predicted"/>
<keyword evidence="1" id="KW-0472">Membrane</keyword>
<dbReference type="RefSeq" id="WP_168516306.1">
    <property type="nucleotide sequence ID" value="NZ_JAAXLS010000009.1"/>
</dbReference>
<comment type="caution">
    <text evidence="2">The sequence shown here is derived from an EMBL/GenBank/DDBJ whole genome shotgun (WGS) entry which is preliminary data.</text>
</comment>
<keyword evidence="1" id="KW-1133">Transmembrane helix</keyword>
<name>A0ABX1J3R1_9PSEU</name>
<reference evidence="2 3" key="1">
    <citation type="submission" date="2020-04" db="EMBL/GenBank/DDBJ databases">
        <title>Novel species.</title>
        <authorList>
            <person name="Teo W.F.A."/>
            <person name="Lipun K."/>
            <person name="Srisuk N."/>
            <person name="Duangmal K."/>
        </authorList>
    </citation>
    <scope>NUCLEOTIDE SEQUENCE [LARGE SCALE GENOMIC DNA]</scope>
    <source>
        <strain evidence="2 3">K13G38</strain>
    </source>
</reference>
<evidence type="ECO:0000256" key="1">
    <source>
        <dbReference type="SAM" id="Phobius"/>
    </source>
</evidence>
<feature type="transmembrane region" description="Helical" evidence="1">
    <location>
        <begin position="99"/>
        <end position="126"/>
    </location>
</feature>
<keyword evidence="3" id="KW-1185">Reference proteome</keyword>
<evidence type="ECO:0000313" key="3">
    <source>
        <dbReference type="Proteomes" id="UP000715441"/>
    </source>
</evidence>
<sequence>MADEKDPRAPVGTGKRAGLLHYELLGCARRGHVLVGRDAAQIRPEDAMVVREQDGLRWHRCLRCDAWLPLPPGEPRREFCPGPDEVDVPLRGRLLRDRYVLRLIALDRALHFLVLAVLAIGIFAFARERATLSGPFFRIVDAIQGGVGGRTGSSGQGMLGELTKAFNARGTTLSLIGLVIAAYALLEGVEAVGLWLGRRWAEYLTFIATTVLLIPELYELTHRVSALKIVTLIVNLLVVAYLLFAKRLFGLRGGARAEAQERARDVGWPALEHVLPGPVQRT</sequence>
<protein>
    <submittedName>
        <fullName evidence="2">DUF2127 domain-containing protein</fullName>
    </submittedName>
</protein>
<gene>
    <name evidence="2" type="ORF">HFP15_16200</name>
</gene>
<evidence type="ECO:0000313" key="2">
    <source>
        <dbReference type="EMBL" id="NKQ54423.1"/>
    </source>
</evidence>
<feature type="transmembrane region" description="Helical" evidence="1">
    <location>
        <begin position="168"/>
        <end position="188"/>
    </location>
</feature>
<accession>A0ABX1J3R1</accession>